<feature type="transmembrane region" description="Helical" evidence="7">
    <location>
        <begin position="727"/>
        <end position="746"/>
    </location>
</feature>
<feature type="domain" description="Aminoglycoside phosphotransferase" evidence="8">
    <location>
        <begin position="207"/>
        <end position="368"/>
    </location>
</feature>
<feature type="transmembrane region" description="Helical" evidence="7">
    <location>
        <begin position="799"/>
        <end position="819"/>
    </location>
</feature>
<evidence type="ECO:0000256" key="1">
    <source>
        <dbReference type="ARBA" id="ARBA00004651"/>
    </source>
</evidence>
<comment type="subcellular location">
    <subcellularLocation>
        <location evidence="1">Cell membrane</location>
        <topology evidence="1">Multi-pass membrane protein</topology>
    </subcellularLocation>
</comment>
<dbReference type="Proteomes" id="UP001596135">
    <property type="component" value="Unassembled WGS sequence"/>
</dbReference>
<keyword evidence="10" id="KW-1185">Reference proteome</keyword>
<keyword evidence="6 7" id="KW-0472">Membrane</keyword>
<evidence type="ECO:0000256" key="2">
    <source>
        <dbReference type="ARBA" id="ARBA00007430"/>
    </source>
</evidence>
<evidence type="ECO:0000256" key="4">
    <source>
        <dbReference type="ARBA" id="ARBA00022692"/>
    </source>
</evidence>
<feature type="transmembrane region" description="Helical" evidence="7">
    <location>
        <begin position="850"/>
        <end position="874"/>
    </location>
</feature>
<comment type="caution">
    <text evidence="9">The sequence shown here is derived from an EMBL/GenBank/DDBJ whole genome shotgun (WGS) entry which is preliminary data.</text>
</comment>
<name>A0ABW1LPP2_9ACTN</name>
<dbReference type="InterPro" id="IPR050833">
    <property type="entry name" value="Poly_Biosynth_Transport"/>
</dbReference>
<dbReference type="PANTHER" id="PTHR30250">
    <property type="entry name" value="PST FAMILY PREDICTED COLANIC ACID TRANSPORTER"/>
    <property type="match status" value="1"/>
</dbReference>
<evidence type="ECO:0000313" key="10">
    <source>
        <dbReference type="Proteomes" id="UP001596135"/>
    </source>
</evidence>
<dbReference type="Pfam" id="PF01636">
    <property type="entry name" value="APH"/>
    <property type="match status" value="1"/>
</dbReference>
<feature type="transmembrane region" description="Helical" evidence="7">
    <location>
        <begin position="590"/>
        <end position="611"/>
    </location>
</feature>
<dbReference type="InterPro" id="IPR011009">
    <property type="entry name" value="Kinase-like_dom_sf"/>
</dbReference>
<dbReference type="CDD" id="cd13127">
    <property type="entry name" value="MATE_tuaB_like"/>
    <property type="match status" value="1"/>
</dbReference>
<accession>A0ABW1LPP2</accession>
<dbReference type="Pfam" id="PF13440">
    <property type="entry name" value="Polysacc_synt_3"/>
    <property type="match status" value="1"/>
</dbReference>
<evidence type="ECO:0000313" key="9">
    <source>
        <dbReference type="EMBL" id="MFC6045360.1"/>
    </source>
</evidence>
<dbReference type="EMBL" id="JBHSRJ010000009">
    <property type="protein sequence ID" value="MFC6045360.1"/>
    <property type="molecule type" value="Genomic_DNA"/>
</dbReference>
<feature type="transmembrane region" description="Helical" evidence="7">
    <location>
        <begin position="913"/>
        <end position="935"/>
    </location>
</feature>
<gene>
    <name evidence="9" type="ORF">ACFPYL_19905</name>
</gene>
<feature type="transmembrane region" description="Helical" evidence="7">
    <location>
        <begin position="518"/>
        <end position="544"/>
    </location>
</feature>
<dbReference type="SUPFAM" id="SSF56112">
    <property type="entry name" value="Protein kinase-like (PK-like)"/>
    <property type="match status" value="1"/>
</dbReference>
<evidence type="ECO:0000256" key="3">
    <source>
        <dbReference type="ARBA" id="ARBA00022475"/>
    </source>
</evidence>
<feature type="transmembrane region" description="Helical" evidence="7">
    <location>
        <begin position="886"/>
        <end position="907"/>
    </location>
</feature>
<dbReference type="RefSeq" id="WP_379158430.1">
    <property type="nucleotide sequence ID" value="NZ_JBHSRJ010000009.1"/>
</dbReference>
<organism evidence="9 10">
    <name type="scientific">Nocardioides hankookensis</name>
    <dbReference type="NCBI Taxonomy" id="443157"/>
    <lineage>
        <taxon>Bacteria</taxon>
        <taxon>Bacillati</taxon>
        <taxon>Actinomycetota</taxon>
        <taxon>Actinomycetes</taxon>
        <taxon>Propionibacteriales</taxon>
        <taxon>Nocardioidaceae</taxon>
        <taxon>Nocardioides</taxon>
    </lineage>
</organism>
<feature type="transmembrane region" description="Helical" evidence="7">
    <location>
        <begin position="645"/>
        <end position="666"/>
    </location>
</feature>
<proteinExistence type="inferred from homology"/>
<evidence type="ECO:0000256" key="5">
    <source>
        <dbReference type="ARBA" id="ARBA00022989"/>
    </source>
</evidence>
<sequence>MRPASASDARVDAPHWTVGDRLAAFAVLLPATVDGPVVLALGDDLAPHLQAAFPGAFALTEGGTTGGWPDPSRLVRWDGVRVPLAAGSAGLVVVDGRRYDADALALLAAPDGAVAVVGDSGPYLLYPGAESPELVWRRSWPVHMPTGPVPWLRRWLGLSVGRGTAVPRLDVTGDRPTLADEVVRDLAEATGRPGELVGVITAGHAVLRVRTGQGDLAVRLSLTDPGREIDVASRVRREVPDARPFLPVVDADGETAGRPWVATEWVPRRRAAWPWPAPERQWAAAGRLAEVLGAHETGRTDAGWSARWCDRAHVVPPEQRARLAAAMDVLDAGLPTGWCHGDLWPGNVLLDRDVATVIDWDNAGPDAPLGLDALLVRALRETAGSDDLVSECLLRLVDDELPGTSVAGRPWVEWDRPERRALAVAAVVLYLRNRSMHDLGQDLLDRHLAAVGRALDGRAPRPATIPPDPVLPEPPSVEAARTARGALWLATNGVVVKASQTVVLLTLAAMLAPSALGVVALGTLVANVSAVVTSLGTASALVYWRGDVARAARTAVTVGVGMGLALAALLWLAAPWMASAFHAADGGTAVIRGLTVTLPFLAVAAVTNELLRRRLAFVRRIIPDTTSSVVGAVVAITLATQGHGVMALVVGQIVQASLTMVLAWVVHPPVLPGWNLEDARGLLSYGGPYAGANLLELVQLNVDYLIVSRVLGGEALGQYSLAFRLAFMPYLMVVVVMSGAAFPYLCRQRGPDLGRAAVTVMTAALTLVAPICLGLALFADHLVLLGDKWRPGVPVVAWLAVYAALLSVGQLVQTSLNAAGRPTTSMCLRLCHLVLLFVALLVLAPHGITAVAIGQVAVVSVISLVALAFARLYVTGFSLRRLVSSLRPALVGVGVMAAVVLVLRQVLGVADPSLVGLVGVGAAGVVAYAATVWVLDRQHLREAGALLRRTS</sequence>
<keyword evidence="3" id="KW-1003">Cell membrane</keyword>
<keyword evidence="4 7" id="KW-0812">Transmembrane</keyword>
<comment type="similarity">
    <text evidence="2">Belongs to the polysaccharide synthase family.</text>
</comment>
<feature type="transmembrane region" description="Helical" evidence="7">
    <location>
        <begin position="826"/>
        <end position="844"/>
    </location>
</feature>
<dbReference type="InterPro" id="IPR002575">
    <property type="entry name" value="Aminoglycoside_PTrfase"/>
</dbReference>
<evidence type="ECO:0000256" key="7">
    <source>
        <dbReference type="SAM" id="Phobius"/>
    </source>
</evidence>
<protein>
    <submittedName>
        <fullName evidence="9">Oligosaccharide flippase family protein</fullName>
    </submittedName>
</protein>
<keyword evidence="5 7" id="KW-1133">Transmembrane helix</keyword>
<evidence type="ECO:0000256" key="6">
    <source>
        <dbReference type="ARBA" id="ARBA00023136"/>
    </source>
</evidence>
<dbReference type="PANTHER" id="PTHR30250:SF10">
    <property type="entry name" value="LIPOPOLYSACCHARIDE BIOSYNTHESIS PROTEIN WZXC"/>
    <property type="match status" value="1"/>
</dbReference>
<reference evidence="10" key="1">
    <citation type="journal article" date="2019" name="Int. J. Syst. Evol. Microbiol.">
        <title>The Global Catalogue of Microorganisms (GCM) 10K type strain sequencing project: providing services to taxonomists for standard genome sequencing and annotation.</title>
        <authorList>
            <consortium name="The Broad Institute Genomics Platform"/>
            <consortium name="The Broad Institute Genome Sequencing Center for Infectious Disease"/>
            <person name="Wu L."/>
            <person name="Ma J."/>
        </authorList>
    </citation>
    <scope>NUCLEOTIDE SEQUENCE [LARGE SCALE GENOMIC DNA]</scope>
    <source>
        <strain evidence="10">CCUG 54522</strain>
    </source>
</reference>
<feature type="transmembrane region" description="Helical" evidence="7">
    <location>
        <begin position="556"/>
        <end position="578"/>
    </location>
</feature>
<dbReference type="Gene3D" id="3.90.1200.10">
    <property type="match status" value="1"/>
</dbReference>
<feature type="transmembrane region" description="Helical" evidence="7">
    <location>
        <begin position="758"/>
        <end position="779"/>
    </location>
</feature>
<evidence type="ECO:0000259" key="8">
    <source>
        <dbReference type="Pfam" id="PF01636"/>
    </source>
</evidence>